<evidence type="ECO:0000256" key="3">
    <source>
        <dbReference type="ARBA" id="ARBA00023295"/>
    </source>
</evidence>
<dbReference type="OrthoDB" id="7552220at2"/>
<sequence length="1157" mass="116994">MNRLLSCLYSRLGCAVAVVVGILVVASMSAASPNTTLAAASSPAWTGTFDNFHTSSWNSSWGLTSDSAQCKGATSTAPCNWGYNNLQPVSDPTAPGGGQALKVTYPAPSGPPSCGCGLGGGQFYQDLASNGQSVLATSPTLDLKYYYKFPVGFDFGKKTAGKMPGLYGGQPGCESGGQHCGTGWSTRYMWRGGSSSAPKGELYFYTASGSGFGADLCLGNWTFPADGNWHSIEQLVNVKTGQISIWSDGGTTPVCQTTQPLPGAFSGVFFSTFHGGHDTSWSPTHTTTDEFADFTLDPNPQNGTVPSTPATPTNAVVTGTTSSSISLSWTEPSSQDPAASYRIYEGSTVVASPTSTAATITGLPAGSSHTYTVSAVDSASHESGRSAPVTGSTSGGTPTPATPVGLTVTGTTSSSISLSWAEPSNADSAVSYKVYDGSTVVVSPTTTTATITGLAPGTSHTYTVTAVDAAGTQSPPSGSATGTTTGGGGGNALTVAIAKTKDWGSGYTDQATITNHSGAAVTGWNVQFDLDPSMNIETVSNATLTTNGNHQTLTNTSSDATIPNDGNATVTFSGDYGSAYVAPTNVTVNGQGGGNPTPATPKGLTVAGTTTSTISISWTEPSGSDPAVSYDVFEGQTLVTTSSSTSATVTGLAAGSSHTYTIAAVDAAGNLSPNSAPVTASTQSGSNGPATPTGLAVTGTTTSSISLSWTEPSGSDPAASYKVYEGGNLVTTATTTSATVTGLAPGSSHTYVVTAVDGAGVESGPSGPVSATTQSSGGTAFSQTEIDSAVAAAPIAFAKPISAVPRPGTNPVVIGSAKVLEYLALVDKQQPGAKSTGGTTVDSALLGQVRHLIAGGNEPDADGGLEGWAHAPVAQGLLLLKNGPAWGELTSTEQNKVSLLEAAMGYAGNYTYNDANNFSSGICGFGNFAKGNNPNYRDGYVDVEAAAIQFFGASAWDSMLTGFDDATEASQLNAAGLTNAGGCFATVGTAANSAIRRAFVYSGVHSSDLMGLWNTLAAATFDQTVTSVNGPAHIADGTTSPVQGKLGMGHEFNSTDSQGLRSSALYTFEGWMNVTGDRLAMTALGGFSCSAATAAARYDVGSTDLIYKLHHGYVSHALNQNNILVDDHGDPATDGPNVKGYQYDLDAYHVLIANQGC</sequence>
<keyword evidence="1" id="KW-0677">Repeat</keyword>
<dbReference type="Pfam" id="PF21294">
    <property type="entry name" value="Polysacc_lyase_14"/>
    <property type="match status" value="1"/>
</dbReference>
<proteinExistence type="predicted"/>
<dbReference type="Gene3D" id="2.60.120.200">
    <property type="match status" value="1"/>
</dbReference>
<evidence type="ECO:0000256" key="5">
    <source>
        <dbReference type="SAM" id="MobiDB-lite"/>
    </source>
</evidence>
<accession>A0A3E0HIW8</accession>
<evidence type="ECO:0000259" key="7">
    <source>
        <dbReference type="PROSITE" id="PS51173"/>
    </source>
</evidence>
<feature type="domain" description="CBM2" evidence="7">
    <location>
        <begin position="486"/>
        <end position="614"/>
    </location>
</feature>
<dbReference type="PROSITE" id="PS51173">
    <property type="entry name" value="CBM2"/>
    <property type="match status" value="1"/>
</dbReference>
<feature type="compositionally biased region" description="Low complexity" evidence="5">
    <location>
        <begin position="688"/>
        <end position="699"/>
    </location>
</feature>
<feature type="region of interest" description="Disordered" evidence="5">
    <location>
        <begin position="376"/>
        <end position="402"/>
    </location>
</feature>
<dbReference type="RefSeq" id="WP_147328599.1">
    <property type="nucleotide sequence ID" value="NZ_CP144375.1"/>
</dbReference>
<dbReference type="Pfam" id="PF00553">
    <property type="entry name" value="CBM_2"/>
    <property type="match status" value="1"/>
</dbReference>
<dbReference type="Proteomes" id="UP000256269">
    <property type="component" value="Unassembled WGS sequence"/>
</dbReference>
<keyword evidence="4" id="KW-0624">Polysaccharide degradation</keyword>
<dbReference type="CDD" id="cd00063">
    <property type="entry name" value="FN3"/>
    <property type="match status" value="4"/>
</dbReference>
<feature type="compositionally biased region" description="Polar residues" evidence="5">
    <location>
        <begin position="673"/>
        <end position="687"/>
    </location>
</feature>
<dbReference type="InterPro" id="IPR048958">
    <property type="entry name" value="Polysacc_lyase_14"/>
</dbReference>
<feature type="domain" description="Fibronectin type-III" evidence="6">
    <location>
        <begin position="402"/>
        <end position="487"/>
    </location>
</feature>
<evidence type="ECO:0000256" key="1">
    <source>
        <dbReference type="ARBA" id="ARBA00022737"/>
    </source>
</evidence>
<dbReference type="InterPro" id="IPR003961">
    <property type="entry name" value="FN3_dom"/>
</dbReference>
<keyword evidence="2" id="KW-0119">Carbohydrate metabolism</keyword>
<feature type="domain" description="Fibronectin type-III" evidence="6">
    <location>
        <begin position="691"/>
        <end position="776"/>
    </location>
</feature>
<dbReference type="InterPro" id="IPR001919">
    <property type="entry name" value="CBD2"/>
</dbReference>
<dbReference type="Gene3D" id="2.60.40.290">
    <property type="match status" value="1"/>
</dbReference>
<dbReference type="Gene3D" id="2.60.40.10">
    <property type="entry name" value="Immunoglobulins"/>
    <property type="match status" value="4"/>
</dbReference>
<dbReference type="GO" id="GO:0000272">
    <property type="term" value="P:polysaccharide catabolic process"/>
    <property type="evidence" value="ECO:0007669"/>
    <property type="project" value="UniProtKB-KW"/>
</dbReference>
<dbReference type="SMART" id="SM00637">
    <property type="entry name" value="CBD_II"/>
    <property type="match status" value="1"/>
</dbReference>
<feature type="region of interest" description="Disordered" evidence="5">
    <location>
        <begin position="673"/>
        <end position="699"/>
    </location>
</feature>
<dbReference type="PANTHER" id="PTHR46708">
    <property type="entry name" value="TENASCIN"/>
    <property type="match status" value="1"/>
</dbReference>
<keyword evidence="9" id="KW-1185">Reference proteome</keyword>
<feature type="domain" description="Fibronectin type-III" evidence="6">
    <location>
        <begin position="311"/>
        <end position="396"/>
    </location>
</feature>
<comment type="caution">
    <text evidence="8">The sequence shown here is derived from an EMBL/GenBank/DDBJ whole genome shotgun (WGS) entry which is preliminary data.</text>
</comment>
<feature type="domain" description="Fibronectin type-III" evidence="6">
    <location>
        <begin position="600"/>
        <end position="685"/>
    </location>
</feature>
<keyword evidence="3" id="KW-0378">Hydrolase</keyword>
<gene>
    <name evidence="8" type="ORF">BCF44_107423</name>
</gene>
<evidence type="ECO:0000313" key="8">
    <source>
        <dbReference type="EMBL" id="REH46290.1"/>
    </source>
</evidence>
<evidence type="ECO:0000259" key="6">
    <source>
        <dbReference type="PROSITE" id="PS50853"/>
    </source>
</evidence>
<dbReference type="InterPro" id="IPR012291">
    <property type="entry name" value="CBM2_carb-bd_dom_sf"/>
</dbReference>
<dbReference type="SMART" id="SM00060">
    <property type="entry name" value="FN3"/>
    <property type="match status" value="4"/>
</dbReference>
<dbReference type="PROSITE" id="PS50853">
    <property type="entry name" value="FN3"/>
    <property type="match status" value="4"/>
</dbReference>
<keyword evidence="3" id="KW-0326">Glycosidase</keyword>
<protein>
    <submittedName>
        <fullName evidence="8">Fibronectin type III domain protein</fullName>
    </submittedName>
</protein>
<organism evidence="8 9">
    <name type="scientific">Kutzneria buriramensis</name>
    <dbReference type="NCBI Taxonomy" id="1045776"/>
    <lineage>
        <taxon>Bacteria</taxon>
        <taxon>Bacillati</taxon>
        <taxon>Actinomycetota</taxon>
        <taxon>Actinomycetes</taxon>
        <taxon>Pseudonocardiales</taxon>
        <taxon>Pseudonocardiaceae</taxon>
        <taxon>Kutzneria</taxon>
    </lineage>
</organism>
<evidence type="ECO:0000313" key="9">
    <source>
        <dbReference type="Proteomes" id="UP000256269"/>
    </source>
</evidence>
<dbReference type="SUPFAM" id="SSF49384">
    <property type="entry name" value="Carbohydrate-binding domain"/>
    <property type="match status" value="1"/>
</dbReference>
<feature type="compositionally biased region" description="Low complexity" evidence="5">
    <location>
        <begin position="386"/>
        <end position="402"/>
    </location>
</feature>
<dbReference type="InterPro" id="IPR008965">
    <property type="entry name" value="CBM2/CBM3_carb-bd_dom_sf"/>
</dbReference>
<evidence type="ECO:0000256" key="4">
    <source>
        <dbReference type="ARBA" id="ARBA00023326"/>
    </source>
</evidence>
<dbReference type="PANTHER" id="PTHR46708:SF2">
    <property type="entry name" value="FIBRONECTIN TYPE-III DOMAIN-CONTAINING PROTEIN"/>
    <property type="match status" value="1"/>
</dbReference>
<evidence type="ECO:0000256" key="2">
    <source>
        <dbReference type="ARBA" id="ARBA00023277"/>
    </source>
</evidence>
<dbReference type="AlphaFoldDB" id="A0A3E0HIW8"/>
<dbReference type="GO" id="GO:0030247">
    <property type="term" value="F:polysaccharide binding"/>
    <property type="evidence" value="ECO:0007669"/>
    <property type="project" value="UniProtKB-UniRule"/>
</dbReference>
<dbReference type="Pfam" id="PF00041">
    <property type="entry name" value="fn3"/>
    <property type="match status" value="4"/>
</dbReference>
<dbReference type="InterPro" id="IPR050991">
    <property type="entry name" value="ECM_Regulatory_Proteins"/>
</dbReference>
<dbReference type="SUPFAM" id="SSF49265">
    <property type="entry name" value="Fibronectin type III"/>
    <property type="match status" value="2"/>
</dbReference>
<reference evidence="8 9" key="1">
    <citation type="submission" date="2018-08" db="EMBL/GenBank/DDBJ databases">
        <title>Genomic Encyclopedia of Archaeal and Bacterial Type Strains, Phase II (KMG-II): from individual species to whole genera.</title>
        <authorList>
            <person name="Goeker M."/>
        </authorList>
    </citation>
    <scope>NUCLEOTIDE SEQUENCE [LARGE SCALE GENOMIC DNA]</scope>
    <source>
        <strain evidence="8 9">DSM 45791</strain>
    </source>
</reference>
<dbReference type="EMBL" id="QUNO01000007">
    <property type="protein sequence ID" value="REH46290.1"/>
    <property type="molecule type" value="Genomic_DNA"/>
</dbReference>
<dbReference type="InterPro" id="IPR036116">
    <property type="entry name" value="FN3_sf"/>
</dbReference>
<dbReference type="InterPro" id="IPR013783">
    <property type="entry name" value="Ig-like_fold"/>
</dbReference>
<name>A0A3E0HIW8_9PSEU</name>
<dbReference type="GO" id="GO:0004553">
    <property type="term" value="F:hydrolase activity, hydrolyzing O-glycosyl compounds"/>
    <property type="evidence" value="ECO:0007669"/>
    <property type="project" value="InterPro"/>
</dbReference>